<dbReference type="OrthoDB" id="9802640at2"/>
<dbReference type="SMART" id="SM00507">
    <property type="entry name" value="HNHc"/>
    <property type="match status" value="1"/>
</dbReference>
<keyword evidence="2" id="KW-0540">Nuclease</keyword>
<dbReference type="InterPro" id="IPR002711">
    <property type="entry name" value="HNH"/>
</dbReference>
<dbReference type="Proteomes" id="UP000066487">
    <property type="component" value="Chromosome"/>
</dbReference>
<reference evidence="2 3" key="2">
    <citation type="journal article" date="2018" name="Nature">
        <title>Mutant phenotypes for thousands of bacterial genes of unknown function.</title>
        <authorList>
            <person name="Price M.N."/>
            <person name="Wetmore K.M."/>
            <person name="Waters R.J."/>
            <person name="Callaghan M."/>
            <person name="Ray J."/>
            <person name="Liu H."/>
            <person name="Kuehl J.V."/>
            <person name="Melnyk R.A."/>
            <person name="Lamson J.S."/>
            <person name="Suh Y."/>
            <person name="Carlson H.K."/>
            <person name="Esquivel Z."/>
            <person name="Sadeeshkumar H."/>
            <person name="Chakraborty R."/>
            <person name="Zane G.M."/>
            <person name="Rubin B.E."/>
            <person name="Wall J.D."/>
            <person name="Visel A."/>
            <person name="Bristow J."/>
            <person name="Blow M.J."/>
            <person name="Arkin A.P."/>
            <person name="Deutschbauer A.M."/>
        </authorList>
    </citation>
    <scope>NUCLEOTIDE SEQUENCE [LARGE SCALE GENOMIC DNA]</scope>
    <source>
        <strain evidence="2 3">FW300-N2E3</strain>
    </source>
</reference>
<keyword evidence="2" id="KW-0378">Hydrolase</keyword>
<dbReference type="GO" id="GO:0004519">
    <property type="term" value="F:endonuclease activity"/>
    <property type="evidence" value="ECO:0007669"/>
    <property type="project" value="UniProtKB-KW"/>
</dbReference>
<protein>
    <submittedName>
        <fullName evidence="2">HNH endonuclease</fullName>
    </submittedName>
</protein>
<dbReference type="RefSeq" id="WP_054593628.1">
    <property type="nucleotide sequence ID" value="NZ_CP012830.1"/>
</dbReference>
<accession>A0A0N9VQ41</accession>
<evidence type="ECO:0000259" key="1">
    <source>
        <dbReference type="SMART" id="SM00507"/>
    </source>
</evidence>
<dbReference type="InterPro" id="IPR003615">
    <property type="entry name" value="HNH_nuc"/>
</dbReference>
<dbReference type="Pfam" id="PF01844">
    <property type="entry name" value="HNH"/>
    <property type="match status" value="1"/>
</dbReference>
<evidence type="ECO:0000313" key="2">
    <source>
        <dbReference type="EMBL" id="ALI00073.1"/>
    </source>
</evidence>
<dbReference type="CDD" id="cd00085">
    <property type="entry name" value="HNHc"/>
    <property type="match status" value="1"/>
</dbReference>
<feature type="domain" description="HNH nuclease" evidence="1">
    <location>
        <begin position="154"/>
        <end position="213"/>
    </location>
</feature>
<name>A0A0N9VQ41_PSEFL</name>
<dbReference type="AlphaFoldDB" id="A0A0N9VQ41"/>
<keyword evidence="2" id="KW-0255">Endonuclease</keyword>
<sequence length="239" mass="26788">MDTGKKQPGWTDEELTASVDAYLKILALEDDGQTINKSLEHQILQNGALINRSTKAVDYRLQNISFLFVELGLKPTNCYPSKPNIGSGIAARVEKILASKGLINLDDYLPTADEETLNRRTAKLREQNLIGEPEGIEKPKKMVSTTTSYARSPRIKAWILDNAKGICEGCDQPGPFVQTDGTRFLEVHHVKHLANRGSDRRSNAVALCPNCHKRCHHSAEKDDFTSMLYDKVNRLKRED</sequence>
<dbReference type="GO" id="GO:0003676">
    <property type="term" value="F:nucleic acid binding"/>
    <property type="evidence" value="ECO:0007669"/>
    <property type="project" value="InterPro"/>
</dbReference>
<dbReference type="GO" id="GO:0008270">
    <property type="term" value="F:zinc ion binding"/>
    <property type="evidence" value="ECO:0007669"/>
    <property type="project" value="InterPro"/>
</dbReference>
<organism evidence="2 3">
    <name type="scientific">Pseudomonas fluorescens</name>
    <dbReference type="NCBI Taxonomy" id="294"/>
    <lineage>
        <taxon>Bacteria</taxon>
        <taxon>Pseudomonadati</taxon>
        <taxon>Pseudomonadota</taxon>
        <taxon>Gammaproteobacteria</taxon>
        <taxon>Pseudomonadales</taxon>
        <taxon>Pseudomonadaceae</taxon>
        <taxon>Pseudomonas</taxon>
    </lineage>
</organism>
<dbReference type="Gene3D" id="1.10.30.50">
    <property type="match status" value="1"/>
</dbReference>
<dbReference type="EMBL" id="CP012830">
    <property type="protein sequence ID" value="ALI00073.1"/>
    <property type="molecule type" value="Genomic_DNA"/>
</dbReference>
<gene>
    <name evidence="2" type="ORF">AO353_03080</name>
</gene>
<proteinExistence type="predicted"/>
<evidence type="ECO:0000313" key="3">
    <source>
        <dbReference type="Proteomes" id="UP000066487"/>
    </source>
</evidence>
<reference evidence="3" key="1">
    <citation type="submission" date="2015-09" db="EMBL/GenBank/DDBJ databases">
        <title>Whole genome sequence of Pseudomonas fluorescens FW300-N2E3.</title>
        <authorList>
            <person name="Ray J."/>
            <person name="Melnyk R."/>
            <person name="Deutschbauer A."/>
        </authorList>
    </citation>
    <scope>NUCLEOTIDE SEQUENCE [LARGE SCALE GENOMIC DNA]</scope>
    <source>
        <strain evidence="3">FW300-N2E3</strain>
    </source>
</reference>